<keyword evidence="6" id="KW-0904">Protein phosphatase</keyword>
<dbReference type="InterPro" id="IPR017867">
    <property type="entry name" value="Tyr_phospatase_low_mol_wt"/>
</dbReference>
<proteinExistence type="inferred from homology"/>
<evidence type="ECO:0000259" key="9">
    <source>
        <dbReference type="SMART" id="SM00226"/>
    </source>
</evidence>
<dbReference type="AlphaFoldDB" id="A0A292PN91"/>
<comment type="catalytic activity">
    <reaction evidence="7">
        <text>O-phospho-L-tyrosyl-[protein] + H2O = L-tyrosyl-[protein] + phosphate</text>
        <dbReference type="Rhea" id="RHEA:10684"/>
        <dbReference type="Rhea" id="RHEA-COMP:10136"/>
        <dbReference type="Rhea" id="RHEA-COMP:20101"/>
        <dbReference type="ChEBI" id="CHEBI:15377"/>
        <dbReference type="ChEBI" id="CHEBI:43474"/>
        <dbReference type="ChEBI" id="CHEBI:46858"/>
        <dbReference type="ChEBI" id="CHEBI:61978"/>
        <dbReference type="EC" id="3.1.3.48"/>
    </reaction>
</comment>
<dbReference type="SMART" id="SM00226">
    <property type="entry name" value="LMWPc"/>
    <property type="match status" value="1"/>
</dbReference>
<dbReference type="CDD" id="cd16343">
    <property type="entry name" value="LMWPTP"/>
    <property type="match status" value="1"/>
</dbReference>
<dbReference type="SUPFAM" id="SSF52788">
    <property type="entry name" value="Phosphotyrosine protein phosphatases I"/>
    <property type="match status" value="1"/>
</dbReference>
<comment type="subcellular location">
    <subcellularLocation>
        <location evidence="2">Cytoplasm</location>
    </subcellularLocation>
</comment>
<evidence type="ECO:0000256" key="6">
    <source>
        <dbReference type="ARBA" id="ARBA00022912"/>
    </source>
</evidence>
<feature type="active site" description="Nucleophile" evidence="8">
    <location>
        <position position="28"/>
    </location>
</feature>
<evidence type="ECO:0000313" key="11">
    <source>
        <dbReference type="Proteomes" id="UP001412239"/>
    </source>
</evidence>
<dbReference type="GO" id="GO:0003993">
    <property type="term" value="F:acid phosphatase activity"/>
    <property type="evidence" value="ECO:0007669"/>
    <property type="project" value="UniProtKB-EC"/>
</dbReference>
<evidence type="ECO:0000256" key="4">
    <source>
        <dbReference type="ARBA" id="ARBA00022490"/>
    </source>
</evidence>
<dbReference type="Pfam" id="PF01451">
    <property type="entry name" value="LMWPc"/>
    <property type="match status" value="1"/>
</dbReference>
<dbReference type="GO" id="GO:0004726">
    <property type="term" value="F:non-membrane spanning protein tyrosine phosphatase activity"/>
    <property type="evidence" value="ECO:0007669"/>
    <property type="project" value="InterPro"/>
</dbReference>
<dbReference type="PANTHER" id="PTHR11717:SF7">
    <property type="entry name" value="LOW MOLECULAR WEIGHT PHOSPHOTYROSINE PROTEIN PHOSPHATASE"/>
    <property type="match status" value="1"/>
</dbReference>
<evidence type="ECO:0000256" key="1">
    <source>
        <dbReference type="ARBA" id="ARBA00000032"/>
    </source>
</evidence>
<name>A0A292PN91_9PEZI</name>
<sequence length="178" mass="19717">MSSSRVAVEDLDAGMHADEDAINVLFVCLGNICRSPMAEGAFRRTVQQLGFKNKFRRIDSCGTASYHSGERPDPRTVQLLAKHGIHTSHLARQLATSDFNDFDYILAMDDANLRDITSAQPKGSGAKVMLFGNFGVNKSEQIQDPYYGGQAGFDRNYAQIVRFTKGFLREVFGADIDE</sequence>
<evidence type="ECO:0000256" key="3">
    <source>
        <dbReference type="ARBA" id="ARBA00011063"/>
    </source>
</evidence>
<dbReference type="EMBL" id="LN891143">
    <property type="protein sequence ID" value="CUS08241.1"/>
    <property type="molecule type" value="Genomic_DNA"/>
</dbReference>
<feature type="active site" description="Proton donor" evidence="8">
    <location>
        <position position="144"/>
    </location>
</feature>
<dbReference type="Proteomes" id="UP001412239">
    <property type="component" value="Unassembled WGS sequence"/>
</dbReference>
<comment type="similarity">
    <text evidence="3">Belongs to the low molecular weight phosphotyrosine protein phosphatase family.</text>
</comment>
<keyword evidence="5" id="KW-0378">Hydrolase</keyword>
<evidence type="ECO:0000256" key="7">
    <source>
        <dbReference type="ARBA" id="ARBA00051722"/>
    </source>
</evidence>
<dbReference type="GO" id="GO:0005737">
    <property type="term" value="C:cytoplasm"/>
    <property type="evidence" value="ECO:0007669"/>
    <property type="project" value="UniProtKB-SubCell"/>
</dbReference>
<organism evidence="10 11">
    <name type="scientific">Tuber aestivum</name>
    <name type="common">summer truffle</name>
    <dbReference type="NCBI Taxonomy" id="59557"/>
    <lineage>
        <taxon>Eukaryota</taxon>
        <taxon>Fungi</taxon>
        <taxon>Dikarya</taxon>
        <taxon>Ascomycota</taxon>
        <taxon>Pezizomycotina</taxon>
        <taxon>Pezizomycetes</taxon>
        <taxon>Pezizales</taxon>
        <taxon>Tuberaceae</taxon>
        <taxon>Tuber</taxon>
    </lineage>
</organism>
<dbReference type="Gene3D" id="3.40.50.2300">
    <property type="match status" value="1"/>
</dbReference>
<comment type="catalytic activity">
    <reaction evidence="1">
        <text>a phosphate monoester + H2O = an alcohol + phosphate</text>
        <dbReference type="Rhea" id="RHEA:15017"/>
        <dbReference type="ChEBI" id="CHEBI:15377"/>
        <dbReference type="ChEBI" id="CHEBI:30879"/>
        <dbReference type="ChEBI" id="CHEBI:43474"/>
        <dbReference type="ChEBI" id="CHEBI:67140"/>
        <dbReference type="EC" id="3.1.3.2"/>
    </reaction>
</comment>
<reference evidence="10" key="1">
    <citation type="submission" date="2015-10" db="EMBL/GenBank/DDBJ databases">
        <authorList>
            <person name="Regsiter A."/>
            <person name="william w."/>
        </authorList>
    </citation>
    <scope>NUCLEOTIDE SEQUENCE</scope>
    <source>
        <strain evidence="10">Montdore</strain>
    </source>
</reference>
<accession>A0A292PN91</accession>
<evidence type="ECO:0000256" key="2">
    <source>
        <dbReference type="ARBA" id="ARBA00004496"/>
    </source>
</evidence>
<keyword evidence="4" id="KW-0963">Cytoplasm</keyword>
<dbReference type="PANTHER" id="PTHR11717">
    <property type="entry name" value="LOW MOLECULAR WEIGHT PROTEIN TYROSINE PHOSPHATASE"/>
    <property type="match status" value="1"/>
</dbReference>
<protein>
    <recommendedName>
        <fullName evidence="9">Phosphotyrosine protein phosphatase I domain-containing protein</fullName>
    </recommendedName>
</protein>
<dbReference type="FunFam" id="3.40.50.2300:FF:000105">
    <property type="entry name" value="Low molecular weight phosphotyrosine protein"/>
    <property type="match status" value="1"/>
</dbReference>
<gene>
    <name evidence="10" type="ORF">GSTUAT00007719001</name>
</gene>
<dbReference type="InterPro" id="IPR023485">
    <property type="entry name" value="Ptyr_pPase"/>
</dbReference>
<dbReference type="PRINTS" id="PR00720">
    <property type="entry name" value="MAMMALPTPASE"/>
</dbReference>
<dbReference type="PRINTS" id="PR00719">
    <property type="entry name" value="LMWPTPASE"/>
</dbReference>
<evidence type="ECO:0000256" key="5">
    <source>
        <dbReference type="ARBA" id="ARBA00022801"/>
    </source>
</evidence>
<dbReference type="InterPro" id="IPR002115">
    <property type="entry name" value="Tyr_Pase_low_mol_wt_mml"/>
</dbReference>
<dbReference type="InterPro" id="IPR050438">
    <property type="entry name" value="LMW_PTPase"/>
</dbReference>
<feature type="domain" description="Phosphotyrosine protein phosphatase I" evidence="9">
    <location>
        <begin position="22"/>
        <end position="170"/>
    </location>
</feature>
<feature type="active site" evidence="8">
    <location>
        <position position="34"/>
    </location>
</feature>
<dbReference type="InterPro" id="IPR036196">
    <property type="entry name" value="Ptyr_pPase_sf"/>
</dbReference>
<evidence type="ECO:0000313" key="10">
    <source>
        <dbReference type="EMBL" id="CUS08241.1"/>
    </source>
</evidence>
<keyword evidence="11" id="KW-1185">Reference proteome</keyword>
<evidence type="ECO:0000256" key="8">
    <source>
        <dbReference type="PIRSR" id="PIRSR617867-1"/>
    </source>
</evidence>